<evidence type="ECO:0000256" key="12">
    <source>
        <dbReference type="SAM" id="MobiDB-lite"/>
    </source>
</evidence>
<keyword evidence="9" id="KW-0547">Nucleotide-binding</keyword>
<dbReference type="PANTHER" id="PTHR22749">
    <property type="entry name" value="RIBOFLAVIN KINASE/FMN ADENYLYLTRANSFERASE"/>
    <property type="match status" value="1"/>
</dbReference>
<keyword evidence="10" id="KW-0067">ATP-binding</keyword>
<evidence type="ECO:0000256" key="2">
    <source>
        <dbReference type="ARBA" id="ARBA00005201"/>
    </source>
</evidence>
<evidence type="ECO:0000256" key="4">
    <source>
        <dbReference type="ARBA" id="ARBA00012105"/>
    </source>
</evidence>
<dbReference type="SUPFAM" id="SSF82114">
    <property type="entry name" value="Riboflavin kinase-like"/>
    <property type="match status" value="1"/>
</dbReference>
<evidence type="ECO:0000256" key="3">
    <source>
        <dbReference type="ARBA" id="ARBA00010108"/>
    </source>
</evidence>
<dbReference type="EC" id="2.7.1.26" evidence="4"/>
<evidence type="ECO:0000256" key="7">
    <source>
        <dbReference type="ARBA" id="ARBA00022643"/>
    </source>
</evidence>
<dbReference type="EMBL" id="ML170156">
    <property type="protein sequence ID" value="TDL29305.1"/>
    <property type="molecule type" value="Genomic_DNA"/>
</dbReference>
<dbReference type="InterPro" id="IPR023468">
    <property type="entry name" value="Riboflavin_kinase"/>
</dbReference>
<dbReference type="VEuPathDB" id="FungiDB:BD410DRAFT_779674"/>
<dbReference type="PANTHER" id="PTHR22749:SF6">
    <property type="entry name" value="RIBOFLAVIN KINASE"/>
    <property type="match status" value="1"/>
</dbReference>
<comment type="similarity">
    <text evidence="3">Belongs to the flavokinase family.</text>
</comment>
<dbReference type="InterPro" id="IPR023465">
    <property type="entry name" value="Riboflavin_kinase_dom_sf"/>
</dbReference>
<keyword evidence="6" id="KW-0285">Flavoprotein</keyword>
<keyword evidence="7" id="KW-0288">FMN</keyword>
<evidence type="ECO:0000256" key="5">
    <source>
        <dbReference type="ARBA" id="ARBA00017394"/>
    </source>
</evidence>
<dbReference type="GO" id="GO:0005739">
    <property type="term" value="C:mitochondrion"/>
    <property type="evidence" value="ECO:0007669"/>
    <property type="project" value="TreeGrafter"/>
</dbReference>
<dbReference type="STRING" id="50990.A0A4R5XFF8"/>
<evidence type="ECO:0000256" key="10">
    <source>
        <dbReference type="ARBA" id="ARBA00022840"/>
    </source>
</evidence>
<evidence type="ECO:0000256" key="1">
    <source>
        <dbReference type="ARBA" id="ARBA00003572"/>
    </source>
</evidence>
<protein>
    <recommendedName>
        <fullName evidence="5">Riboflavin kinase</fullName>
        <ecNumber evidence="4">2.7.1.26</ecNumber>
    </recommendedName>
    <alternativeName>
        <fullName evidence="11">Flavin mononucleotide kinase 1</fullName>
    </alternativeName>
</protein>
<dbReference type="GO" id="GO:0009231">
    <property type="term" value="P:riboflavin biosynthetic process"/>
    <property type="evidence" value="ECO:0007669"/>
    <property type="project" value="InterPro"/>
</dbReference>
<comment type="function">
    <text evidence="1">Catalyzes the phosphorylation of riboflavin (vitamin B2) to form flavin mononucleotide (FMN) coenzyme.</text>
</comment>
<dbReference type="GO" id="GO:0009398">
    <property type="term" value="P:FMN biosynthetic process"/>
    <property type="evidence" value="ECO:0007669"/>
    <property type="project" value="UniProtKB-UniPathway"/>
</dbReference>
<dbReference type="Pfam" id="PF01687">
    <property type="entry name" value="Flavokinase"/>
    <property type="match status" value="1"/>
</dbReference>
<evidence type="ECO:0000313" key="14">
    <source>
        <dbReference type="EMBL" id="TDL29305.1"/>
    </source>
</evidence>
<dbReference type="OrthoDB" id="276388at2759"/>
<evidence type="ECO:0000256" key="6">
    <source>
        <dbReference type="ARBA" id="ARBA00022630"/>
    </source>
</evidence>
<evidence type="ECO:0000313" key="15">
    <source>
        <dbReference type="Proteomes" id="UP000294933"/>
    </source>
</evidence>
<evidence type="ECO:0000256" key="11">
    <source>
        <dbReference type="ARBA" id="ARBA00029960"/>
    </source>
</evidence>
<dbReference type="Proteomes" id="UP000294933">
    <property type="component" value="Unassembled WGS sequence"/>
</dbReference>
<evidence type="ECO:0000256" key="9">
    <source>
        <dbReference type="ARBA" id="ARBA00022741"/>
    </source>
</evidence>
<dbReference type="SMART" id="SM00904">
    <property type="entry name" value="Flavokinase"/>
    <property type="match status" value="1"/>
</dbReference>
<dbReference type="UniPathway" id="UPA00276">
    <property type="reaction ID" value="UER00406"/>
</dbReference>
<gene>
    <name evidence="14" type="ORF">BD410DRAFT_779674</name>
</gene>
<accession>A0A4R5XFF8</accession>
<feature type="domain" description="Riboflavin kinase" evidence="13">
    <location>
        <begin position="38"/>
        <end position="179"/>
    </location>
</feature>
<keyword evidence="14" id="KW-0418">Kinase</keyword>
<dbReference type="AlphaFoldDB" id="A0A4R5XFF8"/>
<proteinExistence type="inferred from homology"/>
<feature type="region of interest" description="Disordered" evidence="12">
    <location>
        <begin position="1"/>
        <end position="38"/>
    </location>
</feature>
<organism evidence="14 15">
    <name type="scientific">Rickenella mellea</name>
    <dbReference type="NCBI Taxonomy" id="50990"/>
    <lineage>
        <taxon>Eukaryota</taxon>
        <taxon>Fungi</taxon>
        <taxon>Dikarya</taxon>
        <taxon>Basidiomycota</taxon>
        <taxon>Agaricomycotina</taxon>
        <taxon>Agaricomycetes</taxon>
        <taxon>Hymenochaetales</taxon>
        <taxon>Rickenellaceae</taxon>
        <taxon>Rickenella</taxon>
    </lineage>
</organism>
<evidence type="ECO:0000259" key="13">
    <source>
        <dbReference type="SMART" id="SM00904"/>
    </source>
</evidence>
<dbReference type="InterPro" id="IPR015865">
    <property type="entry name" value="Riboflavin_kinase_bac/euk"/>
</dbReference>
<keyword evidence="15" id="KW-1185">Reference proteome</keyword>
<comment type="pathway">
    <text evidence="2">Cofactor biosynthesis; FMN biosynthesis; FMN from riboflavin (ATP route): step 1/1.</text>
</comment>
<dbReference type="Gene3D" id="2.40.30.30">
    <property type="entry name" value="Riboflavin kinase-like"/>
    <property type="match status" value="1"/>
</dbReference>
<feature type="compositionally biased region" description="Polar residues" evidence="12">
    <location>
        <begin position="1"/>
        <end position="10"/>
    </location>
</feature>
<sequence length="196" mass="21658">MSKTADQLASQPARPPAPLQTESFRNSRTEIVGGDTPEPPFPIIMSGVVQKGFGRGGKDLGCPTANLPDESLLPMSSVTSTGVYFGYAQVLPKTENKALLGEHLKVWPMVMSMGFNPFYSNKELSAEVHIMHDYGTDFYGHEMKVVVLGYIRPELDYTSREALILDIDMDKRVAIRSLDRPAYEKYSTAIPDVLNA</sequence>
<reference evidence="14 15" key="1">
    <citation type="submission" date="2018-06" db="EMBL/GenBank/DDBJ databases">
        <title>A transcriptomic atlas of mushroom development highlights an independent origin of complex multicellularity.</title>
        <authorList>
            <consortium name="DOE Joint Genome Institute"/>
            <person name="Krizsan K."/>
            <person name="Almasi E."/>
            <person name="Merenyi Z."/>
            <person name="Sahu N."/>
            <person name="Viragh M."/>
            <person name="Koszo T."/>
            <person name="Mondo S."/>
            <person name="Kiss B."/>
            <person name="Balint B."/>
            <person name="Kues U."/>
            <person name="Barry K."/>
            <person name="Hegedus J.C."/>
            <person name="Henrissat B."/>
            <person name="Johnson J."/>
            <person name="Lipzen A."/>
            <person name="Ohm R."/>
            <person name="Nagy I."/>
            <person name="Pangilinan J."/>
            <person name="Yan J."/>
            <person name="Xiong Y."/>
            <person name="Grigoriev I.V."/>
            <person name="Hibbett D.S."/>
            <person name="Nagy L.G."/>
        </authorList>
    </citation>
    <scope>NUCLEOTIDE SEQUENCE [LARGE SCALE GENOMIC DNA]</scope>
    <source>
        <strain evidence="14 15">SZMC22713</strain>
    </source>
</reference>
<evidence type="ECO:0000256" key="8">
    <source>
        <dbReference type="ARBA" id="ARBA00022679"/>
    </source>
</evidence>
<dbReference type="GO" id="GO:0008531">
    <property type="term" value="F:riboflavin kinase activity"/>
    <property type="evidence" value="ECO:0007669"/>
    <property type="project" value="UniProtKB-EC"/>
</dbReference>
<keyword evidence="8" id="KW-0808">Transferase</keyword>
<name>A0A4R5XFF8_9AGAM</name>
<dbReference type="GO" id="GO:0005524">
    <property type="term" value="F:ATP binding"/>
    <property type="evidence" value="ECO:0007669"/>
    <property type="project" value="UniProtKB-KW"/>
</dbReference>